<evidence type="ECO:0000256" key="1">
    <source>
        <dbReference type="ARBA" id="ARBA00005614"/>
    </source>
</evidence>
<dbReference type="EC" id="3.6.1.7" evidence="2 5"/>
<dbReference type="Pfam" id="PF00708">
    <property type="entry name" value="Acylphosphatase"/>
    <property type="match status" value="1"/>
</dbReference>
<dbReference type="Gene3D" id="3.30.70.100">
    <property type="match status" value="1"/>
</dbReference>
<evidence type="ECO:0000256" key="2">
    <source>
        <dbReference type="ARBA" id="ARBA00012150"/>
    </source>
</evidence>
<reference evidence="8 9" key="1">
    <citation type="journal article" date="2012" name="Appl. Environ. Microbiol.">
        <title>Short-read sequencing for genomic analysis of the brown rot fungus Fibroporia radiculosa.</title>
        <authorList>
            <person name="Tang J.D."/>
            <person name="Perkins A.D."/>
            <person name="Sonstegard T.S."/>
            <person name="Schroeder S.G."/>
            <person name="Burgess S.C."/>
            <person name="Diehl S.V."/>
        </authorList>
    </citation>
    <scope>NUCLEOTIDE SEQUENCE [LARGE SCALE GENOMIC DNA]</scope>
    <source>
        <strain evidence="8 9">TFFH 294</strain>
    </source>
</reference>
<evidence type="ECO:0000256" key="4">
    <source>
        <dbReference type="ARBA" id="ARBA00047645"/>
    </source>
</evidence>
<sequence length="58" mass="6439">MSYRTFHFLVRGKVQGVYFRAFAKDIAHDVGVVGWIMNDTHGNVKGVAQGSETGLTRL</sequence>
<organism evidence="8 9">
    <name type="scientific">Fibroporia radiculosa</name>
    <dbReference type="NCBI Taxonomy" id="599839"/>
    <lineage>
        <taxon>Eukaryota</taxon>
        <taxon>Fungi</taxon>
        <taxon>Dikarya</taxon>
        <taxon>Basidiomycota</taxon>
        <taxon>Agaricomycotina</taxon>
        <taxon>Agaricomycetes</taxon>
        <taxon>Polyporales</taxon>
        <taxon>Fibroporiaceae</taxon>
        <taxon>Fibroporia</taxon>
    </lineage>
</organism>
<dbReference type="RefSeq" id="XP_012182257.1">
    <property type="nucleotide sequence ID" value="XM_012326867.1"/>
</dbReference>
<proteinExistence type="inferred from homology"/>
<evidence type="ECO:0000259" key="7">
    <source>
        <dbReference type="PROSITE" id="PS51160"/>
    </source>
</evidence>
<protein>
    <recommendedName>
        <fullName evidence="2 5">acylphosphatase</fullName>
        <ecNumber evidence="2 5">3.6.1.7</ecNumber>
    </recommendedName>
</protein>
<keyword evidence="9" id="KW-1185">Reference proteome</keyword>
<dbReference type="PANTHER" id="PTHR10029">
    <property type="entry name" value="ACYLPHOSPHATASE"/>
    <property type="match status" value="1"/>
</dbReference>
<dbReference type="EMBL" id="HE797096">
    <property type="protein sequence ID" value="CCM02974.1"/>
    <property type="molecule type" value="Genomic_DNA"/>
</dbReference>
<dbReference type="InterPro" id="IPR020456">
    <property type="entry name" value="Acylphosphatase"/>
</dbReference>
<dbReference type="InterPro" id="IPR017968">
    <property type="entry name" value="Acylphosphatase_CS"/>
</dbReference>
<name>J4H3B3_9APHY</name>
<dbReference type="InterPro" id="IPR036046">
    <property type="entry name" value="Acylphosphatase-like_dom_sf"/>
</dbReference>
<dbReference type="AlphaFoldDB" id="J4H3B3"/>
<dbReference type="PROSITE" id="PS51160">
    <property type="entry name" value="ACYLPHOSPHATASE_3"/>
    <property type="match status" value="1"/>
</dbReference>
<comment type="catalytic activity">
    <reaction evidence="4 5">
        <text>an acyl phosphate + H2O = a carboxylate + phosphate + H(+)</text>
        <dbReference type="Rhea" id="RHEA:14965"/>
        <dbReference type="ChEBI" id="CHEBI:15377"/>
        <dbReference type="ChEBI" id="CHEBI:15378"/>
        <dbReference type="ChEBI" id="CHEBI:29067"/>
        <dbReference type="ChEBI" id="CHEBI:43474"/>
        <dbReference type="ChEBI" id="CHEBI:59918"/>
        <dbReference type="EC" id="3.6.1.7"/>
    </reaction>
</comment>
<dbReference type="PROSITE" id="PS00150">
    <property type="entry name" value="ACYLPHOSPHATASE_1"/>
    <property type="match status" value="1"/>
</dbReference>
<dbReference type="Proteomes" id="UP000006352">
    <property type="component" value="Unassembled WGS sequence"/>
</dbReference>
<dbReference type="GeneID" id="24097885"/>
<dbReference type="GO" id="GO:0003998">
    <property type="term" value="F:acylphosphatase activity"/>
    <property type="evidence" value="ECO:0007669"/>
    <property type="project" value="UniProtKB-EC"/>
</dbReference>
<accession>J4H3B3</accession>
<keyword evidence="3 5" id="KW-0378">Hydrolase</keyword>
<dbReference type="InterPro" id="IPR001792">
    <property type="entry name" value="Acylphosphatase-like_dom"/>
</dbReference>
<dbReference type="OrthoDB" id="7961613at2759"/>
<dbReference type="HOGENOM" id="CLU_141932_0_2_1"/>
<evidence type="ECO:0000256" key="3">
    <source>
        <dbReference type="ARBA" id="ARBA00022801"/>
    </source>
</evidence>
<dbReference type="PANTHER" id="PTHR10029:SF3">
    <property type="entry name" value="ACYLPHOSPHATASE-RELATED"/>
    <property type="match status" value="1"/>
</dbReference>
<dbReference type="PRINTS" id="PR00112">
    <property type="entry name" value="ACYLPHPHTASE"/>
</dbReference>
<evidence type="ECO:0000256" key="5">
    <source>
        <dbReference type="PROSITE-ProRule" id="PRU00520"/>
    </source>
</evidence>
<feature type="active site" evidence="5">
    <location>
        <position position="20"/>
    </location>
</feature>
<evidence type="ECO:0000313" key="8">
    <source>
        <dbReference type="EMBL" id="CCM02974.1"/>
    </source>
</evidence>
<feature type="domain" description="Acylphosphatase-like" evidence="7">
    <location>
        <begin position="5"/>
        <end position="58"/>
    </location>
</feature>
<dbReference type="STRING" id="599839.J4H3B3"/>
<evidence type="ECO:0000256" key="6">
    <source>
        <dbReference type="RuleBase" id="RU004168"/>
    </source>
</evidence>
<dbReference type="InParanoid" id="J4H3B3"/>
<gene>
    <name evidence="8" type="ORF">FIBRA_05089</name>
</gene>
<feature type="active site" evidence="5">
    <location>
        <position position="38"/>
    </location>
</feature>
<comment type="similarity">
    <text evidence="1 6">Belongs to the acylphosphatase family.</text>
</comment>
<evidence type="ECO:0000313" key="9">
    <source>
        <dbReference type="Proteomes" id="UP000006352"/>
    </source>
</evidence>
<dbReference type="SUPFAM" id="SSF54975">
    <property type="entry name" value="Acylphosphatase/BLUF domain-like"/>
    <property type="match status" value="1"/>
</dbReference>